<feature type="compositionally biased region" description="Gly residues" evidence="1">
    <location>
        <begin position="55"/>
        <end position="112"/>
    </location>
</feature>
<name>A0A820EMJ4_9BILA</name>
<evidence type="ECO:0000313" key="3">
    <source>
        <dbReference type="Proteomes" id="UP000663868"/>
    </source>
</evidence>
<gene>
    <name evidence="2" type="ORF">KXQ929_LOCUS42815</name>
</gene>
<feature type="compositionally biased region" description="Polar residues" evidence="1">
    <location>
        <begin position="31"/>
        <end position="40"/>
    </location>
</feature>
<dbReference type="AlphaFoldDB" id="A0A820EMJ4"/>
<protein>
    <submittedName>
        <fullName evidence="2">Uncharacterized protein</fullName>
    </submittedName>
</protein>
<feature type="non-terminal residue" evidence="2">
    <location>
        <position position="1"/>
    </location>
</feature>
<dbReference type="Proteomes" id="UP000663868">
    <property type="component" value="Unassembled WGS sequence"/>
</dbReference>
<feature type="region of interest" description="Disordered" evidence="1">
    <location>
        <begin position="25"/>
        <end position="152"/>
    </location>
</feature>
<dbReference type="EMBL" id="CAJOBB010010803">
    <property type="protein sequence ID" value="CAF4251167.1"/>
    <property type="molecule type" value="Genomic_DNA"/>
</dbReference>
<dbReference type="Gene3D" id="3.40.50.1980">
    <property type="entry name" value="Nitrogenase molybdenum iron protein domain"/>
    <property type="match status" value="1"/>
</dbReference>
<organism evidence="2 3">
    <name type="scientific">Adineta steineri</name>
    <dbReference type="NCBI Taxonomy" id="433720"/>
    <lineage>
        <taxon>Eukaryota</taxon>
        <taxon>Metazoa</taxon>
        <taxon>Spiralia</taxon>
        <taxon>Gnathifera</taxon>
        <taxon>Rotifera</taxon>
        <taxon>Eurotatoria</taxon>
        <taxon>Bdelloidea</taxon>
        <taxon>Adinetida</taxon>
        <taxon>Adinetidae</taxon>
        <taxon>Adineta</taxon>
    </lineage>
</organism>
<accession>A0A820EMJ4</accession>
<reference evidence="2" key="1">
    <citation type="submission" date="2021-02" db="EMBL/GenBank/DDBJ databases">
        <authorList>
            <person name="Nowell W R."/>
        </authorList>
    </citation>
    <scope>NUCLEOTIDE SEQUENCE</scope>
</reference>
<feature type="compositionally biased region" description="Basic residues" evidence="1">
    <location>
        <begin position="131"/>
        <end position="152"/>
    </location>
</feature>
<comment type="caution">
    <text evidence="2">The sequence shown here is derived from an EMBL/GenBank/DDBJ whole genome shotgun (WGS) entry which is preliminary data.</text>
</comment>
<evidence type="ECO:0000256" key="1">
    <source>
        <dbReference type="SAM" id="MobiDB-lite"/>
    </source>
</evidence>
<proteinExistence type="predicted"/>
<evidence type="ECO:0000313" key="2">
    <source>
        <dbReference type="EMBL" id="CAF4251167.1"/>
    </source>
</evidence>
<sequence>LNMQGGPNNPGANMSERITDDWIERNVPGGLNSSLGQQLDNMMGGNPNPTPGQSYGSGGPRFGGANNMGGGFSGQPGGGFQRPPGGGFPGQVGGGFPGQAGGGYPGQVGGGYPRPPGGQFSGGFSGEHYDHHHHHDDHHHHHHHHDHDHHHH</sequence>